<gene>
    <name evidence="2" type="ORF">Ddye_025447</name>
</gene>
<feature type="region of interest" description="Disordered" evidence="1">
    <location>
        <begin position="91"/>
        <end position="188"/>
    </location>
</feature>
<evidence type="ECO:0000256" key="1">
    <source>
        <dbReference type="SAM" id="MobiDB-lite"/>
    </source>
</evidence>
<comment type="caution">
    <text evidence="2">The sequence shown here is derived from an EMBL/GenBank/DDBJ whole genome shotgun (WGS) entry which is preliminary data.</text>
</comment>
<feature type="region of interest" description="Disordered" evidence="1">
    <location>
        <begin position="302"/>
        <end position="326"/>
    </location>
</feature>
<feature type="compositionally biased region" description="Polar residues" evidence="1">
    <location>
        <begin position="310"/>
        <end position="326"/>
    </location>
</feature>
<proteinExistence type="predicted"/>
<dbReference type="AlphaFoldDB" id="A0AAD9WPF4"/>
<protein>
    <submittedName>
        <fullName evidence="2">Uncharacterized protein</fullName>
    </submittedName>
</protein>
<dbReference type="EMBL" id="JANJYI010000008">
    <property type="protein sequence ID" value="KAK2637652.1"/>
    <property type="molecule type" value="Genomic_DNA"/>
</dbReference>
<keyword evidence="3" id="KW-1185">Reference proteome</keyword>
<organism evidence="2 3">
    <name type="scientific">Dipteronia dyeriana</name>
    <dbReference type="NCBI Taxonomy" id="168575"/>
    <lineage>
        <taxon>Eukaryota</taxon>
        <taxon>Viridiplantae</taxon>
        <taxon>Streptophyta</taxon>
        <taxon>Embryophyta</taxon>
        <taxon>Tracheophyta</taxon>
        <taxon>Spermatophyta</taxon>
        <taxon>Magnoliopsida</taxon>
        <taxon>eudicotyledons</taxon>
        <taxon>Gunneridae</taxon>
        <taxon>Pentapetalae</taxon>
        <taxon>rosids</taxon>
        <taxon>malvids</taxon>
        <taxon>Sapindales</taxon>
        <taxon>Sapindaceae</taxon>
        <taxon>Hippocastanoideae</taxon>
        <taxon>Acereae</taxon>
        <taxon>Dipteronia</taxon>
    </lineage>
</organism>
<evidence type="ECO:0000313" key="2">
    <source>
        <dbReference type="EMBL" id="KAK2637652.1"/>
    </source>
</evidence>
<evidence type="ECO:0000313" key="3">
    <source>
        <dbReference type="Proteomes" id="UP001280121"/>
    </source>
</evidence>
<name>A0AAD9WPF4_9ROSI</name>
<dbReference type="Proteomes" id="UP001280121">
    <property type="component" value="Unassembled WGS sequence"/>
</dbReference>
<accession>A0AAD9WPF4</accession>
<reference evidence="2" key="1">
    <citation type="journal article" date="2023" name="Plant J.">
        <title>Genome sequences and population genomics provide insights into the demographic history, inbreeding, and mutation load of two 'living fossil' tree species of Dipteronia.</title>
        <authorList>
            <person name="Feng Y."/>
            <person name="Comes H.P."/>
            <person name="Chen J."/>
            <person name="Zhu S."/>
            <person name="Lu R."/>
            <person name="Zhang X."/>
            <person name="Li P."/>
            <person name="Qiu J."/>
            <person name="Olsen K.M."/>
            <person name="Qiu Y."/>
        </authorList>
    </citation>
    <scope>NUCLEOTIDE SEQUENCE</scope>
    <source>
        <strain evidence="2">KIB01</strain>
    </source>
</reference>
<sequence>MSGLGYMYRGSSTINNGLGPQNNDWSSKTTTYDSDHVCRPVIIDAEGRKHPIISYTPTGAYITETETIMQRVQAPVVTQYRYSTPAEGTMYTRPISPIRDRPQHQIHPPFGEYNKHSSPTNGTHSPYGEYNKHNSPTNGTHSPYSEYNKHSSPTNGTHSPFTEYNKHSSPTNGTHSPFAEYNKHSSPTKVVVPLKDHGYGEDKWHSKPLSPVHERPQKVEEFITKVQTKASRPIRFPLSANVWRQNPNSNKGYHGNITGYGSDYSDLSSKESYKPSVNTIQNEDYDDYNYRRNDTLKEPTMITSGGWDRPNQSAWASPPNSSLSKPTNDIGIAMEILKEAARPTPVTTTAPYSRFIVPLSTGPKRDGYSETIDSKEAQRRYANLNLSSHPVDTYTPTIDSREAVKKYNGAMM</sequence>
<feature type="compositionally biased region" description="Polar residues" evidence="1">
    <location>
        <begin position="133"/>
        <end position="175"/>
    </location>
</feature>